<dbReference type="GO" id="GO:0042602">
    <property type="term" value="F:riboflavin reductase (NADPH) activity"/>
    <property type="evidence" value="ECO:0007669"/>
    <property type="project" value="TreeGrafter"/>
</dbReference>
<dbReference type="SUPFAM" id="SSF51735">
    <property type="entry name" value="NAD(P)-binding Rossmann-fold domains"/>
    <property type="match status" value="1"/>
</dbReference>
<dbReference type="InterPro" id="IPR016040">
    <property type="entry name" value="NAD(P)-bd_dom"/>
</dbReference>
<reference evidence="3" key="1">
    <citation type="journal article" date="2021" name="Nat. Commun.">
        <title>Genetic determinants of endophytism in the Arabidopsis root mycobiome.</title>
        <authorList>
            <person name="Mesny F."/>
            <person name="Miyauchi S."/>
            <person name="Thiergart T."/>
            <person name="Pickel B."/>
            <person name="Atanasova L."/>
            <person name="Karlsson M."/>
            <person name="Huettel B."/>
            <person name="Barry K.W."/>
            <person name="Haridas S."/>
            <person name="Chen C."/>
            <person name="Bauer D."/>
            <person name="Andreopoulos W."/>
            <person name="Pangilinan J."/>
            <person name="LaButti K."/>
            <person name="Riley R."/>
            <person name="Lipzen A."/>
            <person name="Clum A."/>
            <person name="Drula E."/>
            <person name="Henrissat B."/>
            <person name="Kohler A."/>
            <person name="Grigoriev I.V."/>
            <person name="Martin F.M."/>
            <person name="Hacquard S."/>
        </authorList>
    </citation>
    <scope>NUCLEOTIDE SEQUENCE</scope>
    <source>
        <strain evidence="3">MPI-CAGE-CH-0230</strain>
    </source>
</reference>
<name>A0A9P8XVP7_9PEZI</name>
<evidence type="ECO:0000256" key="1">
    <source>
        <dbReference type="ARBA" id="ARBA00038376"/>
    </source>
</evidence>
<accession>A0A9P8XVP7</accession>
<dbReference type="GeneID" id="70180434"/>
<dbReference type="PANTHER" id="PTHR43355:SF2">
    <property type="entry name" value="FLAVIN REDUCTASE (NADPH)"/>
    <property type="match status" value="1"/>
</dbReference>
<dbReference type="OrthoDB" id="419598at2759"/>
<dbReference type="AlphaFoldDB" id="A0A9P8XVP7"/>
<dbReference type="InterPro" id="IPR051606">
    <property type="entry name" value="Polyketide_Oxido-like"/>
</dbReference>
<comment type="similarity">
    <text evidence="1">Belongs to the avfA family.</text>
</comment>
<evidence type="ECO:0000259" key="2">
    <source>
        <dbReference type="Pfam" id="PF13460"/>
    </source>
</evidence>
<dbReference type="InterPro" id="IPR036291">
    <property type="entry name" value="NAD(P)-bd_dom_sf"/>
</dbReference>
<sequence>MHFLLLGATGRTGKLVVSEALSQGHTAVALVRNAAALSSKQGLTVVQGSPLVKDDISKCLVAAPGGARVDAAIITLNTVRASDSPFAAPLSPPRLLADSCANACAVLQEAGISRIVIMSTAGAGDSWQGLPWLSRAFMGWTNIKYALADHNLVEEKVRRTGMDWTLVRPVKLDYEAEKDSGSLEELGQVGKGVRVSDTANTARVARFLIETAVQGRFIKSAVVIRDAA</sequence>
<evidence type="ECO:0000313" key="4">
    <source>
        <dbReference type="Proteomes" id="UP000756346"/>
    </source>
</evidence>
<organism evidence="3 4">
    <name type="scientific">Microdochium trichocladiopsis</name>
    <dbReference type="NCBI Taxonomy" id="1682393"/>
    <lineage>
        <taxon>Eukaryota</taxon>
        <taxon>Fungi</taxon>
        <taxon>Dikarya</taxon>
        <taxon>Ascomycota</taxon>
        <taxon>Pezizomycotina</taxon>
        <taxon>Sordariomycetes</taxon>
        <taxon>Xylariomycetidae</taxon>
        <taxon>Xylariales</taxon>
        <taxon>Microdochiaceae</taxon>
        <taxon>Microdochium</taxon>
    </lineage>
</organism>
<dbReference type="Gene3D" id="3.40.50.720">
    <property type="entry name" value="NAD(P)-binding Rossmann-like Domain"/>
    <property type="match status" value="1"/>
</dbReference>
<proteinExistence type="inferred from homology"/>
<dbReference type="Proteomes" id="UP000756346">
    <property type="component" value="Unassembled WGS sequence"/>
</dbReference>
<comment type="caution">
    <text evidence="3">The sequence shown here is derived from an EMBL/GenBank/DDBJ whole genome shotgun (WGS) entry which is preliminary data.</text>
</comment>
<evidence type="ECO:0000313" key="3">
    <source>
        <dbReference type="EMBL" id="KAH7014608.1"/>
    </source>
</evidence>
<dbReference type="PANTHER" id="PTHR43355">
    <property type="entry name" value="FLAVIN REDUCTASE (NADPH)"/>
    <property type="match status" value="1"/>
</dbReference>
<dbReference type="Pfam" id="PF13460">
    <property type="entry name" value="NAD_binding_10"/>
    <property type="match status" value="1"/>
</dbReference>
<protein>
    <recommendedName>
        <fullName evidence="2">NAD(P)-binding domain-containing protein</fullName>
    </recommendedName>
</protein>
<dbReference type="GO" id="GO:0004074">
    <property type="term" value="F:biliverdin reductase [NAD(P)H] activity"/>
    <property type="evidence" value="ECO:0007669"/>
    <property type="project" value="TreeGrafter"/>
</dbReference>
<feature type="domain" description="NAD(P)-binding" evidence="2">
    <location>
        <begin position="7"/>
        <end position="211"/>
    </location>
</feature>
<dbReference type="EMBL" id="JAGTJQ010000013">
    <property type="protein sequence ID" value="KAH7014608.1"/>
    <property type="molecule type" value="Genomic_DNA"/>
</dbReference>
<dbReference type="RefSeq" id="XP_046005575.1">
    <property type="nucleotide sequence ID" value="XM_046150888.1"/>
</dbReference>
<gene>
    <name evidence="3" type="ORF">B0I36DRAFT_255572</name>
</gene>
<keyword evidence="4" id="KW-1185">Reference proteome</keyword>